<feature type="domain" description="GP-PDE" evidence="2">
    <location>
        <begin position="119"/>
        <end position="358"/>
    </location>
</feature>
<evidence type="ECO:0000313" key="3">
    <source>
        <dbReference type="EMBL" id="CAB3403671.1"/>
    </source>
</evidence>
<reference evidence="3 4" key="1">
    <citation type="submission" date="2020-04" db="EMBL/GenBank/DDBJ databases">
        <authorList>
            <person name="Laetsch R D."/>
            <person name="Stevens L."/>
            <person name="Kumar S."/>
            <person name="Blaxter L. M."/>
        </authorList>
    </citation>
    <scope>NUCLEOTIDE SEQUENCE [LARGE SCALE GENOMIC DNA]</scope>
</reference>
<dbReference type="InterPro" id="IPR030395">
    <property type="entry name" value="GP_PDE_dom"/>
</dbReference>
<dbReference type="Gene3D" id="3.20.20.190">
    <property type="entry name" value="Phosphatidylinositol (PI) phosphodiesterase"/>
    <property type="match status" value="1"/>
</dbReference>
<organism evidence="3 4">
    <name type="scientific">Caenorhabditis bovis</name>
    <dbReference type="NCBI Taxonomy" id="2654633"/>
    <lineage>
        <taxon>Eukaryota</taxon>
        <taxon>Metazoa</taxon>
        <taxon>Ecdysozoa</taxon>
        <taxon>Nematoda</taxon>
        <taxon>Chromadorea</taxon>
        <taxon>Rhabditida</taxon>
        <taxon>Rhabditina</taxon>
        <taxon>Rhabditomorpha</taxon>
        <taxon>Rhabditoidea</taxon>
        <taxon>Rhabditidae</taxon>
        <taxon>Peloderinae</taxon>
        <taxon>Caenorhabditis</taxon>
    </lineage>
</organism>
<proteinExistence type="predicted"/>
<dbReference type="GO" id="GO:0006580">
    <property type="term" value="P:ethanolamine metabolic process"/>
    <property type="evidence" value="ECO:0007669"/>
    <property type="project" value="TreeGrafter"/>
</dbReference>
<evidence type="ECO:0000256" key="1">
    <source>
        <dbReference type="SAM" id="Phobius"/>
    </source>
</evidence>
<dbReference type="GO" id="GO:0008889">
    <property type="term" value="F:glycerophosphodiester phosphodiesterase activity"/>
    <property type="evidence" value="ECO:0007669"/>
    <property type="project" value="TreeGrafter"/>
</dbReference>
<dbReference type="OrthoDB" id="197419at2759"/>
<dbReference type="AlphaFoldDB" id="A0A8S1EIK9"/>
<name>A0A8S1EIK9_9PELO</name>
<feature type="transmembrane region" description="Helical" evidence="1">
    <location>
        <begin position="53"/>
        <end position="74"/>
    </location>
</feature>
<accession>A0A8S1EIK9</accession>
<sequence length="376" mass="42381">MRFKWAWTASLGIFIQFFAGDLYKFSSMSRGELADTFSINNLVTRPEKVNMELLTMLAWILIFFLSSLFSFLALKFKTIRVISTVISIIPFIFILAYFLFKIPTLPLDEDHKKLFFTNFKVGGHRGSVSPSAPENSLEAMTAVVKHGGQLAEIDIHLTSDGVAVISHDGNVVRATGVDKDISKMTLEEFKTLRYINTNISLPTFAEAVQHCVSNNIMMIWDVKSVNSELLTAFVTQIRTHNLYDKVLITGFNPIDMFMVKKADSKILTGFTFRTWELSTTDEAATQLRFAGVLNAIAQLLDVIAFALARSLIIPKFLGSDMIFYHVNDASAYLAAEALQNDMHLGVWTSNNKIEQRWLRDHLKVPFLTDDVAMVPK</sequence>
<dbReference type="InterPro" id="IPR017946">
    <property type="entry name" value="PLC-like_Pdiesterase_TIM-brl"/>
</dbReference>
<keyword evidence="1" id="KW-0472">Membrane</keyword>
<dbReference type="SUPFAM" id="SSF51695">
    <property type="entry name" value="PLC-like phosphodiesterases"/>
    <property type="match status" value="1"/>
</dbReference>
<dbReference type="GO" id="GO:0070291">
    <property type="term" value="P:N-acylethanolamine metabolic process"/>
    <property type="evidence" value="ECO:0007669"/>
    <property type="project" value="TreeGrafter"/>
</dbReference>
<dbReference type="PANTHER" id="PTHR46320:SF2">
    <property type="entry name" value="GP-PDE DOMAIN-CONTAINING PROTEIN"/>
    <property type="match status" value="1"/>
</dbReference>
<comment type="caution">
    <text evidence="3">The sequence shown here is derived from an EMBL/GenBank/DDBJ whole genome shotgun (WGS) entry which is preliminary data.</text>
</comment>
<dbReference type="GO" id="GO:0005886">
    <property type="term" value="C:plasma membrane"/>
    <property type="evidence" value="ECO:0007669"/>
    <property type="project" value="TreeGrafter"/>
</dbReference>
<dbReference type="PROSITE" id="PS51704">
    <property type="entry name" value="GP_PDE"/>
    <property type="match status" value="1"/>
</dbReference>
<evidence type="ECO:0000259" key="2">
    <source>
        <dbReference type="PROSITE" id="PS51704"/>
    </source>
</evidence>
<keyword evidence="1" id="KW-0812">Transmembrane</keyword>
<gene>
    <name evidence="3" type="ORF">CBOVIS_LOCUS6107</name>
</gene>
<keyword evidence="4" id="KW-1185">Reference proteome</keyword>
<dbReference type="EMBL" id="CADEPM010000003">
    <property type="protein sequence ID" value="CAB3403671.1"/>
    <property type="molecule type" value="Genomic_DNA"/>
</dbReference>
<feature type="transmembrane region" description="Helical" evidence="1">
    <location>
        <begin position="81"/>
        <end position="100"/>
    </location>
</feature>
<keyword evidence="1" id="KW-1133">Transmembrane helix</keyword>
<dbReference type="PANTHER" id="PTHR46320">
    <property type="entry name" value="GLYCEROPHOSPHODIESTER PHOSPHODIESTERASE 1"/>
    <property type="match status" value="1"/>
</dbReference>
<dbReference type="GO" id="GO:0006644">
    <property type="term" value="P:phospholipid metabolic process"/>
    <property type="evidence" value="ECO:0007669"/>
    <property type="project" value="TreeGrafter"/>
</dbReference>
<dbReference type="Proteomes" id="UP000494206">
    <property type="component" value="Unassembled WGS sequence"/>
</dbReference>
<protein>
    <recommendedName>
        <fullName evidence="2">GP-PDE domain-containing protein</fullName>
    </recommendedName>
</protein>
<dbReference type="Pfam" id="PF03009">
    <property type="entry name" value="GDPD"/>
    <property type="match status" value="1"/>
</dbReference>
<evidence type="ECO:0000313" key="4">
    <source>
        <dbReference type="Proteomes" id="UP000494206"/>
    </source>
</evidence>